<name>A0A8R7RD78_TRIUA</name>
<dbReference type="Gramene" id="TuG1812S0000867500.01.T01">
    <property type="protein sequence ID" value="TuG1812S0000867500.01.T01.s_cds40185"/>
    <property type="gene ID" value="TuG1812S0000867500.01"/>
</dbReference>
<gene>
    <name evidence="1" type="primary">LOC125528467</name>
</gene>
<dbReference type="AlphaFoldDB" id="A0A8R7RD78"/>
<reference evidence="2" key="1">
    <citation type="journal article" date="2013" name="Nature">
        <title>Draft genome of the wheat A-genome progenitor Triticum urartu.</title>
        <authorList>
            <person name="Ling H.Q."/>
            <person name="Zhao S."/>
            <person name="Liu D."/>
            <person name="Wang J."/>
            <person name="Sun H."/>
            <person name="Zhang C."/>
            <person name="Fan H."/>
            <person name="Li D."/>
            <person name="Dong L."/>
            <person name="Tao Y."/>
            <person name="Gao C."/>
            <person name="Wu H."/>
            <person name="Li Y."/>
            <person name="Cui Y."/>
            <person name="Guo X."/>
            <person name="Zheng S."/>
            <person name="Wang B."/>
            <person name="Yu K."/>
            <person name="Liang Q."/>
            <person name="Yang W."/>
            <person name="Lou X."/>
            <person name="Chen J."/>
            <person name="Feng M."/>
            <person name="Jian J."/>
            <person name="Zhang X."/>
            <person name="Luo G."/>
            <person name="Jiang Y."/>
            <person name="Liu J."/>
            <person name="Wang Z."/>
            <person name="Sha Y."/>
            <person name="Zhang B."/>
            <person name="Wu H."/>
            <person name="Tang D."/>
            <person name="Shen Q."/>
            <person name="Xue P."/>
            <person name="Zou S."/>
            <person name="Wang X."/>
            <person name="Liu X."/>
            <person name="Wang F."/>
            <person name="Yang Y."/>
            <person name="An X."/>
            <person name="Dong Z."/>
            <person name="Zhang K."/>
            <person name="Zhang X."/>
            <person name="Luo M.C."/>
            <person name="Dvorak J."/>
            <person name="Tong Y."/>
            <person name="Wang J."/>
            <person name="Yang H."/>
            <person name="Li Z."/>
            <person name="Wang D."/>
            <person name="Zhang A."/>
            <person name="Wang J."/>
        </authorList>
    </citation>
    <scope>NUCLEOTIDE SEQUENCE</scope>
    <source>
        <strain evidence="2">cv. G1812</strain>
    </source>
</reference>
<dbReference type="PANTHER" id="PTHR33377">
    <property type="entry name" value="OS10G0134700 PROTEIN-RELATED"/>
    <property type="match status" value="1"/>
</dbReference>
<proteinExistence type="predicted"/>
<dbReference type="InterPro" id="IPR027417">
    <property type="entry name" value="P-loop_NTPase"/>
</dbReference>
<reference evidence="1" key="2">
    <citation type="submission" date="2022-06" db="UniProtKB">
        <authorList>
            <consortium name="EnsemblPlants"/>
        </authorList>
    </citation>
    <scope>IDENTIFICATION</scope>
</reference>
<keyword evidence="2" id="KW-1185">Reference proteome</keyword>
<organism evidence="1 2">
    <name type="scientific">Triticum urartu</name>
    <name type="common">Red wild einkorn</name>
    <name type="synonym">Crithodium urartu</name>
    <dbReference type="NCBI Taxonomy" id="4572"/>
    <lineage>
        <taxon>Eukaryota</taxon>
        <taxon>Viridiplantae</taxon>
        <taxon>Streptophyta</taxon>
        <taxon>Embryophyta</taxon>
        <taxon>Tracheophyta</taxon>
        <taxon>Spermatophyta</taxon>
        <taxon>Magnoliopsida</taxon>
        <taxon>Liliopsida</taxon>
        <taxon>Poales</taxon>
        <taxon>Poaceae</taxon>
        <taxon>BOP clade</taxon>
        <taxon>Pooideae</taxon>
        <taxon>Triticodae</taxon>
        <taxon>Triticeae</taxon>
        <taxon>Triticinae</taxon>
        <taxon>Triticum</taxon>
    </lineage>
</organism>
<dbReference type="SUPFAM" id="SSF52540">
    <property type="entry name" value="P-loop containing nucleoside triphosphate hydrolases"/>
    <property type="match status" value="1"/>
</dbReference>
<sequence>MMMQLKMLSEAMYRGHRLLDTWRSRALQDDAGFDEVSSNNSSSSSLYLAIPLKRSRTTMVNDDKDIRLESDGALESLEIVVANMSEFVVLLSECERMSRRPYDVYLYTDNFMFSRHAEKQKLLSFLLEHNDPSGDHAWGVLPLIGGVAVGKKTLVAHVCGDERVRSRFSFILHLIGDSLLGILDDGRTMFGMMLVVIEFSSDVDDDDWKKFCSFLIRMGRGSKIIIVSKLKRLARLGTVKPIFLSVLSYDELRYLFKALSFGSVEPAEHPRLVQMADQFAKELHNAHGSLLATNAYANVLRRNLDVQFWRRIMDEGMRVVKRNLSMYGVHPNTLIQQGHPMDITDFGLHPLSMTPYTFGASVKKELPCVTFAELVTDPSVVPKEDFTLVAWESRIPPQKSFVYIVTSRAQDTHQGSALPGRKRQGVPI</sequence>
<evidence type="ECO:0000313" key="2">
    <source>
        <dbReference type="Proteomes" id="UP000015106"/>
    </source>
</evidence>
<dbReference type="Proteomes" id="UP000015106">
    <property type="component" value="Unassembled WGS sequence"/>
</dbReference>
<dbReference type="EnsemblPlants" id="TuG1812S0000867500.01.T01">
    <property type="protein sequence ID" value="TuG1812S0000867500.01.T01.s_cds40185"/>
    <property type="gene ID" value="TuG1812S0000867500.01"/>
</dbReference>
<accession>A0A8R7RD78</accession>
<protein>
    <recommendedName>
        <fullName evidence="3">Rx N-terminal domain-containing protein</fullName>
    </recommendedName>
</protein>
<dbReference type="PANTHER" id="PTHR33377:SF61">
    <property type="entry name" value="RX N-TERMINAL DOMAIN-CONTAINING PROTEIN"/>
    <property type="match status" value="1"/>
</dbReference>
<evidence type="ECO:0000313" key="1">
    <source>
        <dbReference type="EnsemblPlants" id="TuG1812S0000867500.01.T01.s_cds40185"/>
    </source>
</evidence>
<evidence type="ECO:0008006" key="3">
    <source>
        <dbReference type="Google" id="ProtNLM"/>
    </source>
</evidence>